<keyword evidence="10" id="KW-0472">Membrane</keyword>
<feature type="transmembrane region" description="Helical" evidence="10">
    <location>
        <begin position="38"/>
        <end position="59"/>
    </location>
</feature>
<dbReference type="GO" id="GO:0016787">
    <property type="term" value="F:hydrolase activity"/>
    <property type="evidence" value="ECO:0007669"/>
    <property type="project" value="InterPro"/>
</dbReference>
<keyword evidence="3 8" id="KW-0210">Decarboxylase</keyword>
<dbReference type="RefSeq" id="XP_051359492.1">
    <property type="nucleotide sequence ID" value="XM_051509500.1"/>
</dbReference>
<reference evidence="12" key="2">
    <citation type="submission" date="2022-07" db="EMBL/GenBank/DDBJ databases">
        <authorList>
            <person name="Goncalves M.F.M."/>
            <person name="Hilario S."/>
            <person name="Van De Peer Y."/>
            <person name="Esteves A.C."/>
            <person name="Alves A."/>
        </authorList>
    </citation>
    <scope>NUCLEOTIDE SEQUENCE</scope>
    <source>
        <strain evidence="12">MUM 19.33</strain>
    </source>
</reference>
<keyword evidence="10" id="KW-1133">Transmembrane helix</keyword>
<keyword evidence="5 8" id="KW-0456">Lyase</keyword>
<dbReference type="GO" id="GO:0019748">
    <property type="term" value="P:secondary metabolic process"/>
    <property type="evidence" value="ECO:0007669"/>
    <property type="project" value="TreeGrafter"/>
</dbReference>
<evidence type="ECO:0000313" key="13">
    <source>
        <dbReference type="Proteomes" id="UP001055219"/>
    </source>
</evidence>
<evidence type="ECO:0000256" key="10">
    <source>
        <dbReference type="SAM" id="Phobius"/>
    </source>
</evidence>
<dbReference type="SUPFAM" id="SSF51556">
    <property type="entry name" value="Metallo-dependent hydrolases"/>
    <property type="match status" value="1"/>
</dbReference>
<evidence type="ECO:0000259" key="11">
    <source>
        <dbReference type="Pfam" id="PF04909"/>
    </source>
</evidence>
<dbReference type="Gene3D" id="3.20.20.140">
    <property type="entry name" value="Metal-dependent hydrolases"/>
    <property type="match status" value="1"/>
</dbReference>
<dbReference type="InterPro" id="IPR032466">
    <property type="entry name" value="Metal_Hydrolase"/>
</dbReference>
<sequence>MPAPFSAKKGLATRESLTPPHEEEEEPYSRSHVSQASVWKSVLAGFLAAFPTVLLLFLFKSFSMSKLFSAALAMLVMTRSTSSWRVDTHHHVLPPMYLEAMEANGGEPTGYPMPSWSLEQSLSSMNKVGTSISILSLSVPGVAIAGTGMEARTLARDVNDYFGNATTESNVSERLGFFGALPDWRDVNGTLAEIDYLYEAQQLAHGVSASTSYGGQLLSHDDFAPIWQRLNDYHALVFLHPTSLPGEPGSIAGALPDPIVDFPLATTRAAVDLVLSGRFGQVPDVDVILSHAGGTLPYIGTRVIGSLAIPEVRSKVQVDILQAAAGFKRFYHDLALSSTPAQLNGLLDFTEPDKILFGSDFPYAAQYAIDALVLQYEAFVRSSPRGYKLTNDVLRRNALRLLQKHQQGKKFEERTAFEVVNGLVS</sequence>
<dbReference type="AlphaFoldDB" id="A0A9P9XVW3"/>
<dbReference type="GO" id="GO:0005829">
    <property type="term" value="C:cytosol"/>
    <property type="evidence" value="ECO:0007669"/>
    <property type="project" value="TreeGrafter"/>
</dbReference>
<evidence type="ECO:0000256" key="1">
    <source>
        <dbReference type="ARBA" id="ARBA00005871"/>
    </source>
</evidence>
<dbReference type="PANTHER" id="PTHR21240:SF29">
    <property type="entry name" value="AMIDOHYDROLASE-RELATED DOMAIN-CONTAINING PROTEIN"/>
    <property type="match status" value="1"/>
</dbReference>
<accession>A0A9P9XVW3</accession>
<dbReference type="EC" id="4.1.1.52" evidence="7"/>
<comment type="caution">
    <text evidence="12">The sequence shown here is derived from an EMBL/GenBank/DDBJ whole genome shotgun (WGS) entry which is preliminary data.</text>
</comment>
<name>A0A9P9XVW3_9HYPO</name>
<dbReference type="InterPro" id="IPR032465">
    <property type="entry name" value="ACMSD"/>
</dbReference>
<comment type="catalytic activity">
    <reaction evidence="6">
        <text>6-methylsalicylate + H(+) = 3-methylphenol + CO2</text>
        <dbReference type="Rhea" id="RHEA:23112"/>
        <dbReference type="ChEBI" id="CHEBI:15378"/>
        <dbReference type="ChEBI" id="CHEBI:16526"/>
        <dbReference type="ChEBI" id="CHEBI:17231"/>
        <dbReference type="ChEBI" id="CHEBI:36658"/>
        <dbReference type="EC" id="4.1.1.52"/>
    </reaction>
    <physiologicalReaction direction="left-to-right" evidence="6">
        <dbReference type="Rhea" id="RHEA:23113"/>
    </physiologicalReaction>
</comment>
<evidence type="ECO:0000256" key="5">
    <source>
        <dbReference type="ARBA" id="ARBA00023239"/>
    </source>
</evidence>
<comment type="similarity">
    <text evidence="1">Belongs to the metallo-dependent hydrolases superfamily. ACMSD family.</text>
</comment>
<keyword evidence="2" id="KW-0479">Metal-binding</keyword>
<gene>
    <name evidence="12" type="ORF">J7T54_002904</name>
</gene>
<evidence type="ECO:0000256" key="9">
    <source>
        <dbReference type="SAM" id="MobiDB-lite"/>
    </source>
</evidence>
<reference evidence="12" key="1">
    <citation type="journal article" date="2021" name="J Fungi (Basel)">
        <title>Genomic and Metabolomic Analyses of the Marine Fungus Emericellopsis cladophorae: Insights into Saltwater Adaptability Mechanisms and Its Biosynthetic Potential.</title>
        <authorList>
            <person name="Goncalves M.F.M."/>
            <person name="Hilario S."/>
            <person name="Van de Peer Y."/>
            <person name="Esteves A.C."/>
            <person name="Alves A."/>
        </authorList>
    </citation>
    <scope>NUCLEOTIDE SEQUENCE</scope>
    <source>
        <strain evidence="12">MUM 19.33</strain>
    </source>
</reference>
<dbReference type="PANTHER" id="PTHR21240">
    <property type="entry name" value="2-AMINO-3-CARBOXYLMUCONATE-6-SEMIALDEHYDE DECARBOXYLASE"/>
    <property type="match status" value="1"/>
</dbReference>
<feature type="region of interest" description="Disordered" evidence="9">
    <location>
        <begin position="1"/>
        <end position="30"/>
    </location>
</feature>
<dbReference type="GO" id="GO:0047596">
    <property type="term" value="F:6-methylsalicylate decarboxylase activity"/>
    <property type="evidence" value="ECO:0007669"/>
    <property type="project" value="UniProtKB-EC"/>
</dbReference>
<evidence type="ECO:0000256" key="8">
    <source>
        <dbReference type="RuleBase" id="RU366045"/>
    </source>
</evidence>
<dbReference type="GO" id="GO:0046872">
    <property type="term" value="F:metal ion binding"/>
    <property type="evidence" value="ECO:0007669"/>
    <property type="project" value="UniProtKB-KW"/>
</dbReference>
<dbReference type="Pfam" id="PF04909">
    <property type="entry name" value="Amidohydro_2"/>
    <property type="match status" value="1"/>
</dbReference>
<keyword evidence="4" id="KW-0862">Zinc</keyword>
<evidence type="ECO:0000313" key="12">
    <source>
        <dbReference type="EMBL" id="KAI6778636.1"/>
    </source>
</evidence>
<evidence type="ECO:0000256" key="4">
    <source>
        <dbReference type="ARBA" id="ARBA00022833"/>
    </source>
</evidence>
<dbReference type="Proteomes" id="UP001055219">
    <property type="component" value="Unassembled WGS sequence"/>
</dbReference>
<organism evidence="12 13">
    <name type="scientific">Emericellopsis cladophorae</name>
    <dbReference type="NCBI Taxonomy" id="2686198"/>
    <lineage>
        <taxon>Eukaryota</taxon>
        <taxon>Fungi</taxon>
        <taxon>Dikarya</taxon>
        <taxon>Ascomycota</taxon>
        <taxon>Pezizomycotina</taxon>
        <taxon>Sordariomycetes</taxon>
        <taxon>Hypocreomycetidae</taxon>
        <taxon>Hypocreales</taxon>
        <taxon>Bionectriaceae</taxon>
        <taxon>Emericellopsis</taxon>
    </lineage>
</organism>
<feature type="domain" description="Amidohydrolase-related" evidence="11">
    <location>
        <begin position="86"/>
        <end position="402"/>
    </location>
</feature>
<dbReference type="InterPro" id="IPR006680">
    <property type="entry name" value="Amidohydro-rel"/>
</dbReference>
<keyword evidence="10" id="KW-0812">Transmembrane</keyword>
<proteinExistence type="inferred from homology"/>
<evidence type="ECO:0000256" key="7">
    <source>
        <dbReference type="ARBA" id="ARBA00038889"/>
    </source>
</evidence>
<evidence type="ECO:0000256" key="3">
    <source>
        <dbReference type="ARBA" id="ARBA00022793"/>
    </source>
</evidence>
<dbReference type="OrthoDB" id="2832284at2759"/>
<protein>
    <recommendedName>
        <fullName evidence="7">6-methylsalicylate decarboxylase</fullName>
        <ecNumber evidence="7">4.1.1.52</ecNumber>
    </recommendedName>
</protein>
<keyword evidence="13" id="KW-1185">Reference proteome</keyword>
<dbReference type="GeneID" id="75829410"/>
<evidence type="ECO:0000256" key="6">
    <source>
        <dbReference type="ARBA" id="ARBA00036832"/>
    </source>
</evidence>
<evidence type="ECO:0000256" key="2">
    <source>
        <dbReference type="ARBA" id="ARBA00022723"/>
    </source>
</evidence>
<dbReference type="EMBL" id="JAGIXG020000063">
    <property type="protein sequence ID" value="KAI6778636.1"/>
    <property type="molecule type" value="Genomic_DNA"/>
</dbReference>